<comment type="subcellular location">
    <subcellularLocation>
        <location evidence="1">Membrane</location>
        <topology evidence="1">Single-pass type I membrane protein</topology>
    </subcellularLocation>
</comment>
<feature type="domain" description="Ig-like" evidence="6">
    <location>
        <begin position="638"/>
        <end position="736"/>
    </location>
</feature>
<keyword evidence="2" id="KW-0472">Membrane</keyword>
<name>A0A182FWB0_ANOAL</name>
<keyword evidence="4" id="KW-0325">Glycoprotein</keyword>
<protein>
    <recommendedName>
        <fullName evidence="6">Ig-like domain-containing protein</fullName>
    </recommendedName>
</protein>
<evidence type="ECO:0000256" key="3">
    <source>
        <dbReference type="ARBA" id="ARBA00023157"/>
    </source>
</evidence>
<dbReference type="GO" id="GO:0098609">
    <property type="term" value="P:cell-cell adhesion"/>
    <property type="evidence" value="ECO:0007669"/>
    <property type="project" value="TreeGrafter"/>
</dbReference>
<dbReference type="PROSITE" id="PS50835">
    <property type="entry name" value="IG_LIKE"/>
    <property type="match status" value="3"/>
</dbReference>
<feature type="domain" description="Ig-like" evidence="6">
    <location>
        <begin position="511"/>
        <end position="610"/>
    </location>
</feature>
<reference evidence="7 8" key="1">
    <citation type="journal article" date="2017" name="G3 (Bethesda)">
        <title>The Physical Genome Mapping of Anopheles albimanus Corrected Scaffold Misassemblies and Identified Interarm Rearrangements in Genus Anopheles.</title>
        <authorList>
            <person name="Artemov G.N."/>
            <person name="Peery A.N."/>
            <person name="Jiang X."/>
            <person name="Tu Z."/>
            <person name="Stegniy V.N."/>
            <person name="Sharakhova M.V."/>
            <person name="Sharakhov I.V."/>
        </authorList>
    </citation>
    <scope>NUCLEOTIDE SEQUENCE [LARGE SCALE GENOMIC DNA]</scope>
    <source>
        <strain evidence="7 8">ALBI9_A</strain>
    </source>
</reference>
<evidence type="ECO:0000256" key="4">
    <source>
        <dbReference type="ARBA" id="ARBA00023180"/>
    </source>
</evidence>
<reference evidence="7" key="2">
    <citation type="submission" date="2022-08" db="UniProtKB">
        <authorList>
            <consortium name="EnsemblMetazoa"/>
        </authorList>
    </citation>
    <scope>IDENTIFICATION</scope>
    <source>
        <strain evidence="7">STECLA/ALBI9_A</strain>
    </source>
</reference>
<dbReference type="PANTHER" id="PTHR11640:SF136">
    <property type="entry name" value="NEPHRIN"/>
    <property type="match status" value="1"/>
</dbReference>
<dbReference type="PANTHER" id="PTHR11640">
    <property type="entry name" value="NEPHRIN"/>
    <property type="match status" value="1"/>
</dbReference>
<dbReference type="VEuPathDB" id="VectorBase:AALB010846"/>
<dbReference type="STRING" id="7167.A0A182FWB0"/>
<dbReference type="InterPro" id="IPR051275">
    <property type="entry name" value="Cell_adhesion_signaling"/>
</dbReference>
<keyword evidence="3" id="KW-1015">Disulfide bond</keyword>
<evidence type="ECO:0000256" key="1">
    <source>
        <dbReference type="ARBA" id="ARBA00004479"/>
    </source>
</evidence>
<dbReference type="InterPro" id="IPR007110">
    <property type="entry name" value="Ig-like_dom"/>
</dbReference>
<dbReference type="Pfam" id="PF08205">
    <property type="entry name" value="C2-set_2"/>
    <property type="match status" value="3"/>
</dbReference>
<dbReference type="SUPFAM" id="SSF48726">
    <property type="entry name" value="Immunoglobulin"/>
    <property type="match status" value="4"/>
</dbReference>
<dbReference type="GO" id="GO:0005886">
    <property type="term" value="C:plasma membrane"/>
    <property type="evidence" value="ECO:0007669"/>
    <property type="project" value="TreeGrafter"/>
</dbReference>
<dbReference type="GO" id="GO:0005911">
    <property type="term" value="C:cell-cell junction"/>
    <property type="evidence" value="ECO:0007669"/>
    <property type="project" value="TreeGrafter"/>
</dbReference>
<dbReference type="InterPro" id="IPR013162">
    <property type="entry name" value="CD80_C2-set"/>
</dbReference>
<dbReference type="AlphaFoldDB" id="A0A182FWB0"/>
<feature type="domain" description="Ig-like" evidence="6">
    <location>
        <begin position="134"/>
        <end position="238"/>
    </location>
</feature>
<sequence>MSAFVWCTYQRRSLLTPLALAQTPHIETVPAAKTYYRAREKNVDLLCRADKPIERCLVRIPGYPDAPEADGYDVSVGLPNGVSYYGGSLARGECGVRLASLRPDRIGKFVCVLEIGGQRHEAAIEYGIQVEPQPSVLKISKQTAFIDGGIRANQLVKARCVSRRGLPAANLTWSLDNGPLDAALVQPLESSEELVDGQLLQTVQQEVHIYVTPQDNGKTLVCETQHSALGKKSQRIILPLNVKFPPEAIPHIRIAELPESGSATVNITIHANPQPTTRWRVNGRVLNEGETVDMYQAFIPRQTGASEYAVLLKNSDCGLERASLFTLEASNALGTQTYVIRALKVDDGGEPLVQDNNEVDDNSGGGSAFWLISCIDSMWQVQIGVTLAILSATLLTGGVVAIQVITEPAGKVTVAEGQRNVNLLCLVEEPIDFCIVKLPGAPAPFAASDKLPAPIEGIKFYGLGWSKGSCGVTIDTIKATHDGEFECTVSVRGQTYKGTIDINVSVAPEPPKIELASNVDAPNGEFEFGKKVVLKCTSRDGWPAAKLSWYLDGVRLTDDVGGEFVETANRRATVQQIYRRAIAVEDHKKQLTCRAEHPAYDGGFMETSLPIKLKKVYTNDKQEVKKEAFTAPVKPRSPQIIVSSEVTQRDGAFKAGSNLVVQCVSKDGNPPAGFLWFLNDQLIYEGLSAPYVSRNFRGNTVQQTLTYPLKAADNGKTLICKARHPEGSEETRLPIRTF</sequence>
<evidence type="ECO:0000313" key="7">
    <source>
        <dbReference type="EnsemblMetazoa" id="AALB010846-PA"/>
    </source>
</evidence>
<dbReference type="Proteomes" id="UP000069272">
    <property type="component" value="Chromosome 3R"/>
</dbReference>
<keyword evidence="5" id="KW-0393">Immunoglobulin domain</keyword>
<dbReference type="Gene3D" id="2.60.40.10">
    <property type="entry name" value="Immunoglobulins"/>
    <property type="match status" value="4"/>
</dbReference>
<dbReference type="GO" id="GO:0050839">
    <property type="term" value="F:cell adhesion molecule binding"/>
    <property type="evidence" value="ECO:0007669"/>
    <property type="project" value="TreeGrafter"/>
</dbReference>
<organism evidence="7 8">
    <name type="scientific">Anopheles albimanus</name>
    <name type="common">New world malaria mosquito</name>
    <dbReference type="NCBI Taxonomy" id="7167"/>
    <lineage>
        <taxon>Eukaryota</taxon>
        <taxon>Metazoa</taxon>
        <taxon>Ecdysozoa</taxon>
        <taxon>Arthropoda</taxon>
        <taxon>Hexapoda</taxon>
        <taxon>Insecta</taxon>
        <taxon>Pterygota</taxon>
        <taxon>Neoptera</taxon>
        <taxon>Endopterygota</taxon>
        <taxon>Diptera</taxon>
        <taxon>Nematocera</taxon>
        <taxon>Culicoidea</taxon>
        <taxon>Culicidae</taxon>
        <taxon>Anophelinae</taxon>
        <taxon>Anopheles</taxon>
    </lineage>
</organism>
<dbReference type="InterPro" id="IPR036179">
    <property type="entry name" value="Ig-like_dom_sf"/>
</dbReference>
<dbReference type="InterPro" id="IPR013783">
    <property type="entry name" value="Ig-like_fold"/>
</dbReference>
<evidence type="ECO:0000259" key="6">
    <source>
        <dbReference type="PROSITE" id="PS50835"/>
    </source>
</evidence>
<accession>A0A182FWB0</accession>
<evidence type="ECO:0000313" key="8">
    <source>
        <dbReference type="Proteomes" id="UP000069272"/>
    </source>
</evidence>
<dbReference type="VEuPathDB" id="VectorBase:AALB20_026111"/>
<dbReference type="VEuPathDB" id="VectorBase:AALB20_033272"/>
<proteinExistence type="predicted"/>
<dbReference type="EnsemblMetazoa" id="AALB010846-RA">
    <property type="protein sequence ID" value="AALB010846-PA"/>
    <property type="gene ID" value="AALB010846"/>
</dbReference>
<evidence type="ECO:0000256" key="5">
    <source>
        <dbReference type="ARBA" id="ARBA00023319"/>
    </source>
</evidence>
<keyword evidence="8" id="KW-1185">Reference proteome</keyword>
<evidence type="ECO:0000256" key="2">
    <source>
        <dbReference type="ARBA" id="ARBA00023136"/>
    </source>
</evidence>